<sequence length="111" mass="12226">MKSYFPLIIGMTLVTYLPRLIPLALLNNRNINKSLKEFLLYIPYTSLSILIIRGILTAADGMKIVTVIGVGIAAIISYIKGNLVLSVLAGIILSFLAINTLFKSSSIFQYF</sequence>
<dbReference type="Pfam" id="PF05437">
    <property type="entry name" value="AzlD"/>
    <property type="match status" value="1"/>
</dbReference>
<dbReference type="Proteomes" id="UP000469523">
    <property type="component" value="Unassembled WGS sequence"/>
</dbReference>
<feature type="transmembrane region" description="Helical" evidence="1">
    <location>
        <begin position="84"/>
        <end position="102"/>
    </location>
</feature>
<dbReference type="AlphaFoldDB" id="A0A6N7XIQ8"/>
<keyword evidence="1" id="KW-0812">Transmembrane</keyword>
<evidence type="ECO:0000313" key="2">
    <source>
        <dbReference type="EMBL" id="MSU01961.1"/>
    </source>
</evidence>
<dbReference type="RefSeq" id="WP_154440515.1">
    <property type="nucleotide sequence ID" value="NZ_VUNQ01000022.1"/>
</dbReference>
<feature type="transmembrane region" description="Helical" evidence="1">
    <location>
        <begin position="62"/>
        <end position="79"/>
    </location>
</feature>
<feature type="transmembrane region" description="Helical" evidence="1">
    <location>
        <begin position="38"/>
        <end position="56"/>
    </location>
</feature>
<organism evidence="2 3">
    <name type="scientific">Tissierella pigra</name>
    <dbReference type="NCBI Taxonomy" id="2607614"/>
    <lineage>
        <taxon>Bacteria</taxon>
        <taxon>Bacillati</taxon>
        <taxon>Bacillota</taxon>
        <taxon>Tissierellia</taxon>
        <taxon>Tissierellales</taxon>
        <taxon>Tissierellaceae</taxon>
        <taxon>Tissierella</taxon>
    </lineage>
</organism>
<gene>
    <name evidence="2" type="ORF">FYJ83_10825</name>
</gene>
<dbReference type="InterPro" id="IPR008407">
    <property type="entry name" value="Brnchd-chn_aa_trnsp_AzlD"/>
</dbReference>
<evidence type="ECO:0000313" key="3">
    <source>
        <dbReference type="Proteomes" id="UP000469523"/>
    </source>
</evidence>
<protein>
    <submittedName>
        <fullName evidence="2">AzlD domain-containing protein</fullName>
    </submittedName>
</protein>
<comment type="caution">
    <text evidence="2">The sequence shown here is derived from an EMBL/GenBank/DDBJ whole genome shotgun (WGS) entry which is preliminary data.</text>
</comment>
<name>A0A6N7XIQ8_9FIRM</name>
<evidence type="ECO:0000256" key="1">
    <source>
        <dbReference type="SAM" id="Phobius"/>
    </source>
</evidence>
<dbReference type="EMBL" id="VUNQ01000022">
    <property type="protein sequence ID" value="MSU01961.1"/>
    <property type="molecule type" value="Genomic_DNA"/>
</dbReference>
<keyword evidence="3" id="KW-1185">Reference proteome</keyword>
<proteinExistence type="predicted"/>
<reference evidence="2 3" key="1">
    <citation type="submission" date="2019-09" db="EMBL/GenBank/DDBJ databases">
        <title>In-depth cultivation of the pig gut microbiome towards novel bacterial diversity and tailored functional studies.</title>
        <authorList>
            <person name="Wylensek D."/>
            <person name="Hitch T.C.A."/>
            <person name="Clavel T."/>
        </authorList>
    </citation>
    <scope>NUCLEOTIDE SEQUENCE [LARGE SCALE GENOMIC DNA]</scope>
    <source>
        <strain evidence="2 3">WCA3-693-APC-4?</strain>
    </source>
</reference>
<feature type="transmembrane region" description="Helical" evidence="1">
    <location>
        <begin position="6"/>
        <end position="26"/>
    </location>
</feature>
<keyword evidence="1" id="KW-1133">Transmembrane helix</keyword>
<keyword evidence="1" id="KW-0472">Membrane</keyword>
<accession>A0A6N7XIQ8</accession>